<name>A0A8C7K6M1_ONCKI</name>
<keyword evidence="3" id="KW-1185">Reference proteome</keyword>
<feature type="region of interest" description="Disordered" evidence="1">
    <location>
        <begin position="174"/>
        <end position="261"/>
    </location>
</feature>
<reference evidence="2" key="1">
    <citation type="submission" date="2025-08" db="UniProtKB">
        <authorList>
            <consortium name="Ensembl"/>
        </authorList>
    </citation>
    <scope>IDENTIFICATION</scope>
</reference>
<dbReference type="AlphaFoldDB" id="A0A8C7K6M1"/>
<organism evidence="2 3">
    <name type="scientific">Oncorhynchus kisutch</name>
    <name type="common">Coho salmon</name>
    <name type="synonym">Salmo kisutch</name>
    <dbReference type="NCBI Taxonomy" id="8019"/>
    <lineage>
        <taxon>Eukaryota</taxon>
        <taxon>Metazoa</taxon>
        <taxon>Chordata</taxon>
        <taxon>Craniata</taxon>
        <taxon>Vertebrata</taxon>
        <taxon>Euteleostomi</taxon>
        <taxon>Actinopterygii</taxon>
        <taxon>Neopterygii</taxon>
        <taxon>Teleostei</taxon>
        <taxon>Protacanthopterygii</taxon>
        <taxon>Salmoniformes</taxon>
        <taxon>Salmonidae</taxon>
        <taxon>Salmoninae</taxon>
        <taxon>Oncorhynchus</taxon>
    </lineage>
</organism>
<accession>A0A8C7K6M1</accession>
<protein>
    <submittedName>
        <fullName evidence="2">Uncharacterized protein</fullName>
    </submittedName>
</protein>
<feature type="compositionally biased region" description="Polar residues" evidence="1">
    <location>
        <begin position="118"/>
        <end position="147"/>
    </location>
</feature>
<proteinExistence type="predicted"/>
<feature type="region of interest" description="Disordered" evidence="1">
    <location>
        <begin position="118"/>
        <end position="153"/>
    </location>
</feature>
<evidence type="ECO:0000313" key="3">
    <source>
        <dbReference type="Proteomes" id="UP000694557"/>
    </source>
</evidence>
<dbReference type="Proteomes" id="UP000694557">
    <property type="component" value="Unassembled WGS sequence"/>
</dbReference>
<evidence type="ECO:0000256" key="1">
    <source>
        <dbReference type="SAM" id="MobiDB-lite"/>
    </source>
</evidence>
<reference evidence="2" key="2">
    <citation type="submission" date="2025-09" db="UniProtKB">
        <authorList>
            <consortium name="Ensembl"/>
        </authorList>
    </citation>
    <scope>IDENTIFICATION</scope>
</reference>
<dbReference type="Ensembl" id="ENSOKIT00005099258.1">
    <property type="protein sequence ID" value="ENSOKIP00005092912.1"/>
    <property type="gene ID" value="ENSOKIG00005040471.1"/>
</dbReference>
<feature type="compositionally biased region" description="Polar residues" evidence="1">
    <location>
        <begin position="251"/>
        <end position="261"/>
    </location>
</feature>
<dbReference type="GeneTree" id="ENSGT00940000179813"/>
<feature type="compositionally biased region" description="Low complexity" evidence="1">
    <location>
        <begin position="188"/>
        <end position="205"/>
    </location>
</feature>
<evidence type="ECO:0000313" key="2">
    <source>
        <dbReference type="Ensembl" id="ENSOKIP00005092912.1"/>
    </source>
</evidence>
<sequence>MYQSSLSNKSKPIEYCIKNKLTKLVSVPGQNGNPTFAAVAAGFDKSPGQSDVLSPTTSSPIDVLGRSHFPLSDGSDSSGLWSPVGNGRRPSLNSVNSFSAFGPSNTFNLSGVFSGMTSGRSAMEPQQSWPEFRHTTPSVWPNESLQPLQPWPIQPTSLSPSPLIQSILGSSSMWGSSPPFSPSIWSTSPPSDSPLHSFSSSSASPLTDLMGSTDSGTPLPAPTKPSPTQLSPSYNPWSMWRPTFSRRSSEPWPNQSDSSTG</sequence>
<feature type="compositionally biased region" description="Polar residues" evidence="1">
    <location>
        <begin position="226"/>
        <end position="236"/>
    </location>
</feature>